<dbReference type="STRING" id="642492.Clole_4062"/>
<dbReference type="HOGENOM" id="CLU_039483_4_1_9"/>
<evidence type="ECO:0000256" key="4">
    <source>
        <dbReference type="ARBA" id="ARBA00023136"/>
    </source>
</evidence>
<dbReference type="Pfam" id="PF01061">
    <property type="entry name" value="ABC2_membrane"/>
    <property type="match status" value="1"/>
</dbReference>
<dbReference type="GO" id="GO:0140359">
    <property type="term" value="F:ABC-type transporter activity"/>
    <property type="evidence" value="ECO:0007669"/>
    <property type="project" value="InterPro"/>
</dbReference>
<keyword evidence="3 5" id="KW-1133">Transmembrane helix</keyword>
<feature type="transmembrane region" description="Helical" evidence="5">
    <location>
        <begin position="168"/>
        <end position="187"/>
    </location>
</feature>
<dbReference type="eggNOG" id="COG0842">
    <property type="taxonomic scope" value="Bacteria"/>
</dbReference>
<protein>
    <recommendedName>
        <fullName evidence="5">Transport permease protein</fullName>
    </recommendedName>
</protein>
<dbReference type="InterPro" id="IPR013525">
    <property type="entry name" value="ABC2_TM"/>
</dbReference>
<proteinExistence type="inferred from homology"/>
<reference evidence="7 8" key="1">
    <citation type="journal article" date="2011" name="J. Bacteriol.">
        <title>Complete genome sequence of the cellulose-degrading bacterium Cellulosilyticum lentocellum.</title>
        <authorList>
            <consortium name="US DOE Joint Genome Institute"/>
            <person name="Miller D.A."/>
            <person name="Suen G."/>
            <person name="Bruce D."/>
            <person name="Copeland A."/>
            <person name="Cheng J.F."/>
            <person name="Detter C."/>
            <person name="Goodwin L.A."/>
            <person name="Han C.S."/>
            <person name="Hauser L.J."/>
            <person name="Land M.L."/>
            <person name="Lapidus A."/>
            <person name="Lucas S."/>
            <person name="Meincke L."/>
            <person name="Pitluck S."/>
            <person name="Tapia R."/>
            <person name="Teshima H."/>
            <person name="Woyke T."/>
            <person name="Fox B.G."/>
            <person name="Angert E.R."/>
            <person name="Currie C.R."/>
        </authorList>
    </citation>
    <scope>NUCLEOTIDE SEQUENCE [LARGE SCALE GENOMIC DNA]</scope>
    <source>
        <strain evidence="8">ATCC 49066 / DSM 5427 / NCIMB 11756 / RHM5</strain>
    </source>
</reference>
<keyword evidence="2 5" id="KW-0812">Transmembrane</keyword>
<dbReference type="InterPro" id="IPR000412">
    <property type="entry name" value="ABC_2_transport"/>
</dbReference>
<sequence>MKRFLTLLKIEGRVALRGIDGIFFGVLMPVGIALLIGMICGDKPAFEGADYTFVQGSFAALITVGICATAFMGIPLTLADYRDKKILKHYCVTPVSPAVILLVQVVINMITALVSAVAVYLMMKFGFEYQLQGSILGFIGSYMLVMVAMYGLGMLMASLCTTVKTANLVCTLVYFPMLFLSGATIPYEVLPSPLQATANVLPLTQGIKLLKGYSLGTPVSDLAFPILLMLGIALISSVIAVKKFRWE</sequence>
<feature type="transmembrane region" description="Helical" evidence="5">
    <location>
        <begin position="222"/>
        <end position="241"/>
    </location>
</feature>
<dbReference type="Proteomes" id="UP000008467">
    <property type="component" value="Chromosome"/>
</dbReference>
<feature type="transmembrane region" description="Helical" evidence="5">
    <location>
        <begin position="59"/>
        <end position="78"/>
    </location>
</feature>
<keyword evidence="5" id="KW-0813">Transport</keyword>
<dbReference type="AlphaFoldDB" id="F2JL94"/>
<accession>F2JL94</accession>
<name>F2JL94_CELLD</name>
<evidence type="ECO:0000256" key="2">
    <source>
        <dbReference type="ARBA" id="ARBA00022692"/>
    </source>
</evidence>
<evidence type="ECO:0000313" key="7">
    <source>
        <dbReference type="EMBL" id="ADZ85739.1"/>
    </source>
</evidence>
<keyword evidence="4 5" id="KW-0472">Membrane</keyword>
<dbReference type="PRINTS" id="PR00164">
    <property type="entry name" value="ABC2TRNSPORT"/>
</dbReference>
<comment type="subcellular location">
    <subcellularLocation>
        <location evidence="5">Cell membrane</location>
        <topology evidence="5">Multi-pass membrane protein</topology>
    </subcellularLocation>
    <subcellularLocation>
        <location evidence="1">Membrane</location>
        <topology evidence="1">Multi-pass membrane protein</topology>
    </subcellularLocation>
</comment>
<organism evidence="7 8">
    <name type="scientific">Cellulosilyticum lentocellum (strain ATCC 49066 / DSM 5427 / NCIMB 11756 / RHM5)</name>
    <name type="common">Clostridium lentocellum</name>
    <dbReference type="NCBI Taxonomy" id="642492"/>
    <lineage>
        <taxon>Bacteria</taxon>
        <taxon>Bacillati</taxon>
        <taxon>Bacillota</taxon>
        <taxon>Clostridia</taxon>
        <taxon>Lachnospirales</taxon>
        <taxon>Cellulosilyticaceae</taxon>
        <taxon>Cellulosilyticum</taxon>
    </lineage>
</organism>
<feature type="transmembrane region" description="Helical" evidence="5">
    <location>
        <begin position="135"/>
        <end position="156"/>
    </location>
</feature>
<dbReference type="EMBL" id="CP002582">
    <property type="protein sequence ID" value="ADZ85739.1"/>
    <property type="molecule type" value="Genomic_DNA"/>
</dbReference>
<feature type="transmembrane region" description="Helical" evidence="5">
    <location>
        <begin position="99"/>
        <end position="123"/>
    </location>
</feature>
<evidence type="ECO:0000313" key="8">
    <source>
        <dbReference type="Proteomes" id="UP000008467"/>
    </source>
</evidence>
<evidence type="ECO:0000256" key="1">
    <source>
        <dbReference type="ARBA" id="ARBA00004141"/>
    </source>
</evidence>
<dbReference type="PROSITE" id="PS51012">
    <property type="entry name" value="ABC_TM2"/>
    <property type="match status" value="1"/>
</dbReference>
<dbReference type="PIRSF" id="PIRSF006648">
    <property type="entry name" value="DrrB"/>
    <property type="match status" value="1"/>
</dbReference>
<dbReference type="PANTHER" id="PTHR43027:SF2">
    <property type="entry name" value="TRANSPORT PERMEASE PROTEIN"/>
    <property type="match status" value="1"/>
</dbReference>
<dbReference type="GO" id="GO:0043190">
    <property type="term" value="C:ATP-binding cassette (ABC) transporter complex"/>
    <property type="evidence" value="ECO:0007669"/>
    <property type="project" value="InterPro"/>
</dbReference>
<dbReference type="InterPro" id="IPR047817">
    <property type="entry name" value="ABC2_TM_bact-type"/>
</dbReference>
<keyword evidence="5" id="KW-1003">Cell membrane</keyword>
<dbReference type="RefSeq" id="WP_013659011.1">
    <property type="nucleotide sequence ID" value="NC_015275.1"/>
</dbReference>
<dbReference type="PANTHER" id="PTHR43027">
    <property type="entry name" value="DOXORUBICIN RESISTANCE ABC TRANSPORTER PERMEASE PROTEIN DRRC-RELATED"/>
    <property type="match status" value="1"/>
</dbReference>
<dbReference type="KEGG" id="cle:Clole_4062"/>
<gene>
    <name evidence="7" type="ordered locus">Clole_4062</name>
</gene>
<comment type="similarity">
    <text evidence="5">Belongs to the ABC-2 integral membrane protein family.</text>
</comment>
<feature type="transmembrane region" description="Helical" evidence="5">
    <location>
        <begin position="21"/>
        <end position="39"/>
    </location>
</feature>
<dbReference type="InterPro" id="IPR052902">
    <property type="entry name" value="ABC-2_transporter"/>
</dbReference>
<evidence type="ECO:0000256" key="5">
    <source>
        <dbReference type="RuleBase" id="RU361157"/>
    </source>
</evidence>
<feature type="domain" description="ABC transmembrane type-2" evidence="6">
    <location>
        <begin position="20"/>
        <end position="247"/>
    </location>
</feature>
<evidence type="ECO:0000256" key="3">
    <source>
        <dbReference type="ARBA" id="ARBA00022989"/>
    </source>
</evidence>
<evidence type="ECO:0000259" key="6">
    <source>
        <dbReference type="PROSITE" id="PS51012"/>
    </source>
</evidence>
<keyword evidence="8" id="KW-1185">Reference proteome</keyword>